<sequence>MMNMGNMQQMMKQAQKLQKQMVEAQENLSKQEFVGKSPQEYVTASFTGDKTLKNLEIKSEIVDPEDVDLLSDMIVMAVNDGLTQITKAQEASVGKYTKGLPF</sequence>
<evidence type="ECO:0000313" key="4">
    <source>
        <dbReference type="EMBL" id="SJZ66122.1"/>
    </source>
</evidence>
<comment type="function">
    <text evidence="2">Binds to DNA and alters its conformation. May be involved in regulation of gene expression, nucleoid organization and DNA protection.</text>
</comment>
<accession>A0A1T4MGQ4</accession>
<dbReference type="GO" id="GO:0043590">
    <property type="term" value="C:bacterial nucleoid"/>
    <property type="evidence" value="ECO:0007669"/>
    <property type="project" value="UniProtKB-UniRule"/>
</dbReference>
<dbReference type="STRING" id="263852.SAMN02745116_01084"/>
<dbReference type="NCBIfam" id="TIGR00103">
    <property type="entry name" value="DNA_YbaB_EbfC"/>
    <property type="match status" value="1"/>
</dbReference>
<keyword evidence="3" id="KW-0175">Coiled coil</keyword>
<proteinExistence type="inferred from homology"/>
<comment type="subunit">
    <text evidence="2">Homodimer.</text>
</comment>
<dbReference type="GO" id="GO:0003677">
    <property type="term" value="F:DNA binding"/>
    <property type="evidence" value="ECO:0007669"/>
    <property type="project" value="UniProtKB-UniRule"/>
</dbReference>
<evidence type="ECO:0000256" key="2">
    <source>
        <dbReference type="HAMAP-Rule" id="MF_00274"/>
    </source>
</evidence>
<gene>
    <name evidence="4" type="ORF">SAMN02745116_01084</name>
</gene>
<dbReference type="InterPro" id="IPR036894">
    <property type="entry name" value="YbaB-like_sf"/>
</dbReference>
<feature type="coiled-coil region" evidence="3">
    <location>
        <begin position="7"/>
        <end position="34"/>
    </location>
</feature>
<dbReference type="InterPro" id="IPR004401">
    <property type="entry name" value="YbaB/EbfC"/>
</dbReference>
<organism evidence="4 5">
    <name type="scientific">Pilibacter termitis</name>
    <dbReference type="NCBI Taxonomy" id="263852"/>
    <lineage>
        <taxon>Bacteria</taxon>
        <taxon>Bacillati</taxon>
        <taxon>Bacillota</taxon>
        <taxon>Bacilli</taxon>
        <taxon>Lactobacillales</taxon>
        <taxon>Enterococcaceae</taxon>
        <taxon>Pilibacter</taxon>
    </lineage>
</organism>
<dbReference type="Pfam" id="PF02575">
    <property type="entry name" value="YbaB_DNA_bd"/>
    <property type="match status" value="1"/>
</dbReference>
<evidence type="ECO:0000256" key="3">
    <source>
        <dbReference type="SAM" id="Coils"/>
    </source>
</evidence>
<dbReference type="Gene3D" id="3.30.1310.10">
    <property type="entry name" value="Nucleoid-associated protein YbaB-like domain"/>
    <property type="match status" value="1"/>
</dbReference>
<comment type="subcellular location">
    <subcellularLocation>
        <location evidence="2">Cytoplasm</location>
        <location evidence="2">Nucleoid</location>
    </subcellularLocation>
</comment>
<evidence type="ECO:0000256" key="1">
    <source>
        <dbReference type="ARBA" id="ARBA00023125"/>
    </source>
</evidence>
<evidence type="ECO:0000313" key="5">
    <source>
        <dbReference type="Proteomes" id="UP000190328"/>
    </source>
</evidence>
<dbReference type="HAMAP" id="MF_00274">
    <property type="entry name" value="DNA_YbaB_EbfC"/>
    <property type="match status" value="1"/>
</dbReference>
<name>A0A1T4MGQ4_9ENTE</name>
<keyword evidence="1 2" id="KW-0238">DNA-binding</keyword>
<dbReference type="Proteomes" id="UP000190328">
    <property type="component" value="Unassembled WGS sequence"/>
</dbReference>
<dbReference type="PANTHER" id="PTHR33449:SF1">
    <property type="entry name" value="NUCLEOID-ASSOCIATED PROTEIN YBAB"/>
    <property type="match status" value="1"/>
</dbReference>
<dbReference type="GO" id="GO:0005829">
    <property type="term" value="C:cytosol"/>
    <property type="evidence" value="ECO:0007669"/>
    <property type="project" value="TreeGrafter"/>
</dbReference>
<dbReference type="PIRSF" id="PIRSF004555">
    <property type="entry name" value="UCP004555"/>
    <property type="match status" value="1"/>
</dbReference>
<keyword evidence="5" id="KW-1185">Reference proteome</keyword>
<reference evidence="5" key="1">
    <citation type="submission" date="2017-02" db="EMBL/GenBank/DDBJ databases">
        <authorList>
            <person name="Varghese N."/>
            <person name="Submissions S."/>
        </authorList>
    </citation>
    <scope>NUCLEOTIDE SEQUENCE [LARGE SCALE GENOMIC DNA]</scope>
    <source>
        <strain evidence="5">ATCC BAA-1030</strain>
    </source>
</reference>
<protein>
    <recommendedName>
        <fullName evidence="2">Nucleoid-associated protein SAMN02745116_01084</fullName>
    </recommendedName>
</protein>
<dbReference type="OrthoDB" id="9795263at2"/>
<comment type="similarity">
    <text evidence="2">Belongs to the YbaB/EbfC family.</text>
</comment>
<dbReference type="SUPFAM" id="SSF82607">
    <property type="entry name" value="YbaB-like"/>
    <property type="match status" value="1"/>
</dbReference>
<dbReference type="RefSeq" id="WP_078807009.1">
    <property type="nucleotide sequence ID" value="NZ_FUXI01000010.1"/>
</dbReference>
<keyword evidence="2" id="KW-0963">Cytoplasm</keyword>
<dbReference type="PANTHER" id="PTHR33449">
    <property type="entry name" value="NUCLEOID-ASSOCIATED PROTEIN YBAB"/>
    <property type="match status" value="1"/>
</dbReference>
<dbReference type="EMBL" id="FUXI01000010">
    <property type="protein sequence ID" value="SJZ66122.1"/>
    <property type="molecule type" value="Genomic_DNA"/>
</dbReference>
<dbReference type="AlphaFoldDB" id="A0A1T4MGQ4"/>